<gene>
    <name evidence="2" type="ORF">ABE91_023325</name>
    <name evidence="1" type="ORF">B6R15_005122</name>
    <name evidence="4" type="ORF">C9194_21885</name>
    <name evidence="3" type="ORF">DIV22_31075</name>
</gene>
<proteinExistence type="predicted"/>
<evidence type="ECO:0000313" key="5">
    <source>
        <dbReference type="Proteomes" id="UP000036331"/>
    </source>
</evidence>
<organism evidence="3 6">
    <name type="scientific">Escherichia coli</name>
    <dbReference type="NCBI Taxonomy" id="562"/>
    <lineage>
        <taxon>Bacteria</taxon>
        <taxon>Pseudomonadati</taxon>
        <taxon>Pseudomonadota</taxon>
        <taxon>Gammaproteobacteria</taxon>
        <taxon>Enterobacterales</taxon>
        <taxon>Enterobacteriaceae</taxon>
        <taxon>Escherichia</taxon>
    </lineage>
</organism>
<evidence type="ECO:0000313" key="8">
    <source>
        <dbReference type="Proteomes" id="UP000587626"/>
    </source>
</evidence>
<evidence type="ECO:0000313" key="6">
    <source>
        <dbReference type="Proteomes" id="UP000248865"/>
    </source>
</evidence>
<dbReference type="Proteomes" id="UP000248865">
    <property type="component" value="Unassembled WGS sequence"/>
</dbReference>
<dbReference type="EMBL" id="AATLXB010000124">
    <property type="protein sequence ID" value="EFM7863738.1"/>
    <property type="molecule type" value="Genomic_DNA"/>
</dbReference>
<reference evidence="2" key="2">
    <citation type="submission" date="2017-03" db="EMBL/GenBank/DDBJ databases">
        <title>The mobilome is the main driver of stx2-positive O26:H11 Escherichia coli strains evolution.</title>
        <authorList>
            <person name="Delannoy S."/>
            <person name="Mariani-Kurkdjian P."/>
            <person name="Webb H.E."/>
            <person name="Bonacorsi S."/>
            <person name="Fach P."/>
        </authorList>
    </citation>
    <scope>NUCLEOTIDE SEQUENCE</scope>
    <source>
        <strain evidence="2">34870</strain>
    </source>
</reference>
<dbReference type="EMBL" id="LDXE02000005">
    <property type="protein sequence ID" value="PBN70388.1"/>
    <property type="molecule type" value="Genomic_DNA"/>
</dbReference>
<dbReference type="Proteomes" id="UP000036331">
    <property type="component" value="Unassembled WGS sequence"/>
</dbReference>
<evidence type="ECO:0000313" key="1">
    <source>
        <dbReference type="EMBL" id="EFM7863738.1"/>
    </source>
</evidence>
<dbReference type="AlphaFoldDB" id="A0A0D6ZUL4"/>
<dbReference type="Proteomes" id="UP000587626">
    <property type="component" value="Unassembled WGS sequence"/>
</dbReference>
<dbReference type="EMBL" id="RROO01000054">
    <property type="protein sequence ID" value="TJF61703.1"/>
    <property type="molecule type" value="Genomic_DNA"/>
</dbReference>
<evidence type="ECO:0000313" key="2">
    <source>
        <dbReference type="EMBL" id="PBN70388.1"/>
    </source>
</evidence>
<dbReference type="EMBL" id="QFSS01000561">
    <property type="protein sequence ID" value="PZZ54675.1"/>
    <property type="molecule type" value="Genomic_DNA"/>
</dbReference>
<dbReference type="OMA" id="MCKIIET"/>
<evidence type="ECO:0000313" key="3">
    <source>
        <dbReference type="EMBL" id="PZZ54675.1"/>
    </source>
</evidence>
<reference evidence="4 7" key="5">
    <citation type="submission" date="2018-12" db="EMBL/GenBank/DDBJ databases">
        <title>Food and Water Safety Consortium.</title>
        <authorList>
            <person name="Tyson S."/>
            <person name="Peterson C.-L."/>
            <person name="Olson A."/>
            <person name="Tyler S."/>
            <person name="Cabral J."/>
            <person name="Lynch T."/>
            <person name="Knox N."/>
            <person name="Van Domselaar G."/>
            <person name="Graham M."/>
        </authorList>
    </citation>
    <scope>NUCLEOTIDE SEQUENCE [LARGE SCALE GENOMIC DNA]</scope>
    <source>
        <strain evidence="4 7">FWSEC0419</strain>
    </source>
</reference>
<evidence type="ECO:0000313" key="7">
    <source>
        <dbReference type="Proteomes" id="UP000305093"/>
    </source>
</evidence>
<reference evidence="1 8" key="4">
    <citation type="submission" date="2018-08" db="EMBL/GenBank/DDBJ databases">
        <authorList>
            <consortium name="GenomeTrakr network: Whole genome sequencing for foodborne pathogen traceback"/>
        </authorList>
    </citation>
    <scope>NUCLEOTIDE SEQUENCE [LARGE SCALE GENOMIC DNA]</scope>
    <source>
        <strain evidence="1 8">NC_STEC194</strain>
    </source>
</reference>
<reference evidence="2 5" key="1">
    <citation type="journal article" date="2015" name="Genome Announc.">
        <title>Draft Genome Sequences of Human-Pathogenic Escherichia coli O26:H11 Strains Carrying the stx2 Gene Only and Circulating in France.</title>
        <authorList>
            <person name="Delannoy S."/>
            <person name="Mariani-Kurkdjian P."/>
            <person name="Bonacorsi S."/>
            <person name="Liguori S."/>
            <person name="Ison S.A."/>
            <person name="Fach P."/>
        </authorList>
    </citation>
    <scope>NUCLEOTIDE SEQUENCE [LARGE SCALE GENOMIC DNA]</scope>
    <source>
        <strain evidence="2 5">34870</strain>
    </source>
</reference>
<protein>
    <submittedName>
        <fullName evidence="3">Secretion protein EspO</fullName>
    </submittedName>
</protein>
<name>A0A0D6ZUL4_ECOLX</name>
<comment type="caution">
    <text evidence="3">The sequence shown here is derived from an EMBL/GenBank/DDBJ whole genome shotgun (WGS) entry which is preliminary data.</text>
</comment>
<reference evidence="3 6" key="3">
    <citation type="submission" date="2018-05" db="EMBL/GenBank/DDBJ databases">
        <title>Genomic sequencing of EHEC O26 New European Clone.</title>
        <authorList>
            <person name="Karnisova L."/>
            <person name="Nunvar J."/>
            <person name="Marejkova M."/>
            <person name="Mellmann A."/>
            <person name="Drevinek P."/>
            <person name="Blahova K."/>
            <person name="Bielaszewska M."/>
        </authorList>
    </citation>
    <scope>NUCLEOTIDE SEQUENCE [LARGE SCALE GENOMIC DNA]</scope>
    <source>
        <strain evidence="3 6">14-391</strain>
    </source>
</reference>
<dbReference type="RefSeq" id="WP_001303943.1">
    <property type="nucleotide sequence ID" value="NZ_AP018796.1"/>
</dbReference>
<dbReference type="Proteomes" id="UP000305093">
    <property type="component" value="Unassembled WGS sequence"/>
</dbReference>
<accession>A0A0D6ZUL4</accession>
<sequence>MPFSIKSIFSGHTWHQPEISRPIADKSSTKNCILDSTTCNVDGFTVFNRRSCSFDMRPPGSADRTPQLRLSISEVAWMSKIIETETNNTNKS</sequence>
<dbReference type="PHI-base" id="PHI:11727"/>
<evidence type="ECO:0000313" key="4">
    <source>
        <dbReference type="EMBL" id="TJF61703.1"/>
    </source>
</evidence>